<dbReference type="Pfam" id="PF14693">
    <property type="entry name" value="Ribosomal_TL5_C"/>
    <property type="match status" value="1"/>
</dbReference>
<dbReference type="InterPro" id="IPR020057">
    <property type="entry name" value="Ribosomal_bL25_b-dom"/>
</dbReference>
<dbReference type="GO" id="GO:0022625">
    <property type="term" value="C:cytosolic large ribosomal subunit"/>
    <property type="evidence" value="ECO:0007669"/>
    <property type="project" value="TreeGrafter"/>
</dbReference>
<dbReference type="InterPro" id="IPR037121">
    <property type="entry name" value="Ribosomal_bL25_C"/>
</dbReference>
<dbReference type="NCBIfam" id="NF004612">
    <property type="entry name" value="PRK05943.1"/>
    <property type="match status" value="1"/>
</dbReference>
<comment type="subunit">
    <text evidence="5">Part of the 50S ribosomal subunit; part of the 5S rRNA/L5/L18/L25 subcomplex. Contacts the 5S rRNA. Binds to the 5S rRNA independently of L5 and L18.</text>
</comment>
<evidence type="ECO:0000256" key="2">
    <source>
        <dbReference type="ARBA" id="ARBA00022884"/>
    </source>
</evidence>
<keyword evidence="2 5" id="KW-0694">RNA-binding</keyword>
<dbReference type="InterPro" id="IPR020056">
    <property type="entry name" value="Rbsml_bL25/Gln-tRNA_synth_N"/>
</dbReference>
<comment type="similarity">
    <text evidence="5">Belongs to the bacterial ribosomal protein bL25 family. CTC subfamily.</text>
</comment>
<dbReference type="AlphaFoldDB" id="A0A1F5YE22"/>
<keyword evidence="1 5" id="KW-0699">rRNA-binding</keyword>
<organism evidence="9 10">
    <name type="scientific">Candidatus Glassbacteria bacterium GWA2_58_10</name>
    <dbReference type="NCBI Taxonomy" id="1817865"/>
    <lineage>
        <taxon>Bacteria</taxon>
        <taxon>Candidatus Glassiibacteriota</taxon>
    </lineage>
</organism>
<dbReference type="GO" id="GO:0008097">
    <property type="term" value="F:5S rRNA binding"/>
    <property type="evidence" value="ECO:0007669"/>
    <property type="project" value="InterPro"/>
</dbReference>
<name>A0A1F5YE22_9BACT</name>
<feature type="region of interest" description="Disordered" evidence="6">
    <location>
        <begin position="202"/>
        <end position="230"/>
    </location>
</feature>
<dbReference type="GO" id="GO:0006412">
    <property type="term" value="P:translation"/>
    <property type="evidence" value="ECO:0007669"/>
    <property type="project" value="UniProtKB-UniRule"/>
</dbReference>
<dbReference type="PANTHER" id="PTHR33284">
    <property type="entry name" value="RIBOSOMAL PROTEIN L25/GLN-TRNA SYNTHETASE, ANTI-CODON-BINDING DOMAIN-CONTAINING PROTEIN"/>
    <property type="match status" value="1"/>
</dbReference>
<dbReference type="Gene3D" id="2.40.240.10">
    <property type="entry name" value="Ribosomal Protein L25, Chain P"/>
    <property type="match status" value="1"/>
</dbReference>
<evidence type="ECO:0000256" key="5">
    <source>
        <dbReference type="HAMAP-Rule" id="MF_01334"/>
    </source>
</evidence>
<dbReference type="InterPro" id="IPR011035">
    <property type="entry name" value="Ribosomal_bL25/Gln-tRNA_synth"/>
</dbReference>
<dbReference type="EMBL" id="MFIV01000105">
    <property type="protein sequence ID" value="OGF98425.1"/>
    <property type="molecule type" value="Genomic_DNA"/>
</dbReference>
<dbReference type="InterPro" id="IPR020930">
    <property type="entry name" value="Ribosomal_uL5_bac-type"/>
</dbReference>
<dbReference type="Pfam" id="PF01386">
    <property type="entry name" value="Ribosomal_L25p"/>
    <property type="match status" value="1"/>
</dbReference>
<dbReference type="InterPro" id="IPR001021">
    <property type="entry name" value="Ribosomal_bL25_long"/>
</dbReference>
<evidence type="ECO:0000256" key="4">
    <source>
        <dbReference type="ARBA" id="ARBA00023274"/>
    </source>
</evidence>
<keyword evidence="4 5" id="KW-0687">Ribonucleoprotein</keyword>
<comment type="function">
    <text evidence="5">This is one of the proteins that binds to the 5S RNA in the ribosome where it forms part of the central protuberance.</text>
</comment>
<reference evidence="9 10" key="1">
    <citation type="journal article" date="2016" name="Nat. Commun.">
        <title>Thousands of microbial genomes shed light on interconnected biogeochemical processes in an aquifer system.</title>
        <authorList>
            <person name="Anantharaman K."/>
            <person name="Brown C.T."/>
            <person name="Hug L.A."/>
            <person name="Sharon I."/>
            <person name="Castelle C.J."/>
            <person name="Probst A.J."/>
            <person name="Thomas B.C."/>
            <person name="Singh A."/>
            <person name="Wilkins M.J."/>
            <person name="Karaoz U."/>
            <person name="Brodie E.L."/>
            <person name="Williams K.H."/>
            <person name="Hubbard S.S."/>
            <person name="Banfield J.F."/>
        </authorList>
    </citation>
    <scope>NUCLEOTIDE SEQUENCE [LARGE SCALE GENOMIC DNA]</scope>
</reference>
<evidence type="ECO:0000256" key="3">
    <source>
        <dbReference type="ARBA" id="ARBA00022980"/>
    </source>
</evidence>
<proteinExistence type="inferred from homology"/>
<keyword evidence="3 5" id="KW-0689">Ribosomal protein</keyword>
<evidence type="ECO:0000256" key="1">
    <source>
        <dbReference type="ARBA" id="ARBA00022730"/>
    </source>
</evidence>
<sequence length="230" mass="25583">MARNYKLNAETRERFGKNEMNRLRSEGRVPAVVYGPNEETIPLSLDKQEVSRLLQEVSFENTIIQLDISGKVQKSYQTLIREVQHHPYRPVLQHLDFYSVPEGRAIVVEIPIILHGNPIGVRNQGGLVQHILRDLEISVLPTKIPEHIILDITGLNIHDSIHVSDIPAGDFQVLTDPKRTVVSVVPPVIQKEAVPAEGVVGEGVEGAVAPGEEATPEPEVISRKKESEEE</sequence>
<feature type="compositionally biased region" description="Low complexity" evidence="6">
    <location>
        <begin position="205"/>
        <end position="219"/>
    </location>
</feature>
<dbReference type="Gene3D" id="2.170.120.20">
    <property type="entry name" value="Ribosomal protein L25, beta domain"/>
    <property type="match status" value="1"/>
</dbReference>
<dbReference type="NCBIfam" id="TIGR00731">
    <property type="entry name" value="bL25_bact_ctc"/>
    <property type="match status" value="1"/>
</dbReference>
<dbReference type="CDD" id="cd00495">
    <property type="entry name" value="Ribosomal_L25_TL5_CTC"/>
    <property type="match status" value="1"/>
</dbReference>
<gene>
    <name evidence="5" type="primary">rplY</name>
    <name evidence="5" type="synonym">ctc</name>
    <name evidence="9" type="ORF">A2Z86_12120</name>
</gene>
<dbReference type="GO" id="GO:0003735">
    <property type="term" value="F:structural constituent of ribosome"/>
    <property type="evidence" value="ECO:0007669"/>
    <property type="project" value="InterPro"/>
</dbReference>
<dbReference type="InterPro" id="IPR029751">
    <property type="entry name" value="Ribosomal_L25_dom"/>
</dbReference>
<evidence type="ECO:0000256" key="6">
    <source>
        <dbReference type="SAM" id="MobiDB-lite"/>
    </source>
</evidence>
<evidence type="ECO:0000313" key="9">
    <source>
        <dbReference type="EMBL" id="OGF98425.1"/>
    </source>
</evidence>
<protein>
    <recommendedName>
        <fullName evidence="5">Large ribosomal subunit protein bL25</fullName>
    </recommendedName>
    <alternativeName>
        <fullName evidence="5">General stress protein CTC</fullName>
    </alternativeName>
</protein>
<feature type="compositionally biased region" description="Basic and acidic residues" evidence="6">
    <location>
        <begin position="220"/>
        <end position="230"/>
    </location>
</feature>
<dbReference type="Proteomes" id="UP000176992">
    <property type="component" value="Unassembled WGS sequence"/>
</dbReference>
<dbReference type="PANTHER" id="PTHR33284:SF1">
    <property type="entry name" value="RIBOSOMAL PROTEIN L25_GLN-TRNA SYNTHETASE, ANTI-CODON-BINDING DOMAIN-CONTAINING PROTEIN"/>
    <property type="match status" value="1"/>
</dbReference>
<dbReference type="SUPFAM" id="SSF50715">
    <property type="entry name" value="Ribosomal protein L25-like"/>
    <property type="match status" value="1"/>
</dbReference>
<dbReference type="HAMAP" id="MF_01334">
    <property type="entry name" value="Ribosomal_bL25_CTC"/>
    <property type="match status" value="1"/>
</dbReference>
<accession>A0A1F5YE22</accession>
<feature type="domain" description="Large ribosomal subunit protein bL25 L25" evidence="7">
    <location>
        <begin position="7"/>
        <end position="97"/>
    </location>
</feature>
<evidence type="ECO:0000259" key="7">
    <source>
        <dbReference type="Pfam" id="PF01386"/>
    </source>
</evidence>
<evidence type="ECO:0000259" key="8">
    <source>
        <dbReference type="Pfam" id="PF14693"/>
    </source>
</evidence>
<feature type="domain" description="Large ribosomal subunit protein bL25 beta" evidence="8">
    <location>
        <begin position="106"/>
        <end position="187"/>
    </location>
</feature>
<comment type="caution">
    <text evidence="9">The sequence shown here is derived from an EMBL/GenBank/DDBJ whole genome shotgun (WGS) entry which is preliminary data.</text>
</comment>
<evidence type="ECO:0000313" key="10">
    <source>
        <dbReference type="Proteomes" id="UP000176992"/>
    </source>
</evidence>